<sequence>YCAEGDIDFVRKNRQFYKRCKQGPYNAVVGPNACYPGLFGIHYAVVYNKPEILKILFPYEEDMFTQDEIILPCDFPVSNQIFKQMKQFQNCQKSFKNFIVVPKSSSFLQIAIMLGRWDLFNQFSMFCSNQVLTHKNSIGQTILDCLIRFQNHFSIKIKGNEQAIYQLL</sequence>
<proteinExistence type="predicted"/>
<organism evidence="1">
    <name type="scientific">Trepomonas sp. PC1</name>
    <dbReference type="NCBI Taxonomy" id="1076344"/>
    <lineage>
        <taxon>Eukaryota</taxon>
        <taxon>Metamonada</taxon>
        <taxon>Diplomonadida</taxon>
        <taxon>Hexamitidae</taxon>
        <taxon>Hexamitinae</taxon>
        <taxon>Trepomonas</taxon>
    </lineage>
</organism>
<feature type="non-terminal residue" evidence="1">
    <location>
        <position position="168"/>
    </location>
</feature>
<evidence type="ECO:0000313" key="1">
    <source>
        <dbReference type="EMBL" id="JAP93940.1"/>
    </source>
</evidence>
<feature type="non-terminal residue" evidence="1">
    <location>
        <position position="1"/>
    </location>
</feature>
<reference evidence="1" key="1">
    <citation type="submission" date="2015-07" db="EMBL/GenBank/DDBJ databases">
        <title>Adaptation to a free-living lifestyle via gene acquisitions in the diplomonad Trepomonas sp. PC1.</title>
        <authorList>
            <person name="Xu F."/>
            <person name="Jerlstrom-Hultqvist J."/>
            <person name="Kolisko M."/>
            <person name="Simpson A.G.B."/>
            <person name="Roger A.J."/>
            <person name="Svard S.G."/>
            <person name="Andersson J.O."/>
        </authorList>
    </citation>
    <scope>NUCLEOTIDE SEQUENCE</scope>
    <source>
        <strain evidence="1">PC1</strain>
    </source>
</reference>
<protein>
    <submittedName>
        <fullName evidence="1">Ankyrin repeat-containing protein</fullName>
    </submittedName>
</protein>
<name>A0A146KAT5_9EUKA</name>
<gene>
    <name evidence="1" type="ORF">TPC1_13578</name>
</gene>
<dbReference type="AlphaFoldDB" id="A0A146KAT5"/>
<dbReference type="EMBL" id="GDID01002666">
    <property type="protein sequence ID" value="JAP93940.1"/>
    <property type="molecule type" value="Transcribed_RNA"/>
</dbReference>
<accession>A0A146KAT5</accession>